<feature type="transmembrane region" description="Helical" evidence="1">
    <location>
        <begin position="183"/>
        <end position="212"/>
    </location>
</feature>
<protein>
    <submittedName>
        <fullName evidence="2">Uncharacterized protein</fullName>
    </submittedName>
</protein>
<feature type="transmembrane region" description="Helical" evidence="1">
    <location>
        <begin position="131"/>
        <end position="152"/>
    </location>
</feature>
<dbReference type="EMBL" id="MSDS01000028">
    <property type="protein sequence ID" value="OPE58008.1"/>
    <property type="molecule type" value="Genomic_DNA"/>
</dbReference>
<feature type="transmembrane region" description="Helical" evidence="1">
    <location>
        <begin position="98"/>
        <end position="119"/>
    </location>
</feature>
<evidence type="ECO:0000313" key="3">
    <source>
        <dbReference type="Proteomes" id="UP000189855"/>
    </source>
</evidence>
<name>A0AB36KQ99_PSEUB</name>
<dbReference type="AlphaFoldDB" id="A0AB36KQ99"/>
<sequence>MQTIWDLMTNAHMEAWIWGPLMGAIVGMAFAGFNAPPNEKAPVTVIQTTRVFVTTNIVIHNKQHPGTNGESGAGAIFLFSFIVMLFFIWKYVVYVEYIRYAFTVLITSVLAFSLTAALLSILKGQLNSSSWILYIFAPMTALVANYFLLTLATRSLDPKLPPLAAATTPLDFYINQLSEYGRILIFFQMFGMVLVLITTVCMAFVLIHYLALMNQRSTSIVQPLWTWLTRATFLFSGRGWLVLTTVFIILAYIFIEPSYMPAWTTALGN</sequence>
<evidence type="ECO:0000313" key="2">
    <source>
        <dbReference type="EMBL" id="OPE58008.1"/>
    </source>
</evidence>
<dbReference type="Proteomes" id="UP000189855">
    <property type="component" value="Unassembled WGS sequence"/>
</dbReference>
<accession>A0AB36KQ99</accession>
<organism evidence="2 3">
    <name type="scientific">Pseudomonas syringae pv. tomato</name>
    <dbReference type="NCBI Taxonomy" id="323"/>
    <lineage>
        <taxon>Bacteria</taxon>
        <taxon>Pseudomonadati</taxon>
        <taxon>Pseudomonadota</taxon>
        <taxon>Gammaproteobacteria</taxon>
        <taxon>Pseudomonadales</taxon>
        <taxon>Pseudomonadaceae</taxon>
        <taxon>Pseudomonas</taxon>
    </lineage>
</organism>
<comment type="caution">
    <text evidence="2">The sequence shown here is derived from an EMBL/GenBank/DDBJ whole genome shotgun (WGS) entry which is preliminary data.</text>
</comment>
<keyword evidence="1" id="KW-0472">Membrane</keyword>
<keyword evidence="1" id="KW-0812">Transmembrane</keyword>
<reference evidence="2 3" key="1">
    <citation type="journal article" date="2017" name="Mol. Ecol.">
        <title>Adaptation of the pathogen, Pseudomonas syringae, during experimental evolution on a native vs. alternative host plant.</title>
        <authorList>
            <person name="Meaden S."/>
            <person name="Koskella B."/>
        </authorList>
    </citation>
    <scope>NUCLEOTIDE SEQUENCE [LARGE SCALE GENOMIC DNA]</scope>
    <source>
        <strain evidence="2 3">PT23</strain>
    </source>
</reference>
<proteinExistence type="predicted"/>
<gene>
    <name evidence="2" type="ORF">BTW15_21330</name>
</gene>
<feature type="transmembrane region" description="Helical" evidence="1">
    <location>
        <begin position="72"/>
        <end position="92"/>
    </location>
</feature>
<keyword evidence="1" id="KW-1133">Transmembrane helix</keyword>
<feature type="transmembrane region" description="Helical" evidence="1">
    <location>
        <begin position="233"/>
        <end position="255"/>
    </location>
</feature>
<dbReference type="RefSeq" id="WP_054089805.1">
    <property type="nucleotide sequence ID" value="NZ_JAIFYV010000041.1"/>
</dbReference>
<feature type="transmembrane region" description="Helical" evidence="1">
    <location>
        <begin position="15"/>
        <end position="33"/>
    </location>
</feature>
<evidence type="ECO:0000256" key="1">
    <source>
        <dbReference type="SAM" id="Phobius"/>
    </source>
</evidence>